<evidence type="ECO:0000256" key="2">
    <source>
        <dbReference type="ARBA" id="ARBA00012150"/>
    </source>
</evidence>
<gene>
    <name evidence="9" type="ORF">RWH43_10135</name>
</gene>
<comment type="catalytic activity">
    <reaction evidence="4 5 6">
        <text>an acyl phosphate + H2O = a carboxylate + phosphate + H(+)</text>
        <dbReference type="Rhea" id="RHEA:14965"/>
        <dbReference type="ChEBI" id="CHEBI:15377"/>
        <dbReference type="ChEBI" id="CHEBI:15378"/>
        <dbReference type="ChEBI" id="CHEBI:29067"/>
        <dbReference type="ChEBI" id="CHEBI:43474"/>
        <dbReference type="ChEBI" id="CHEBI:59918"/>
        <dbReference type="EC" id="3.6.1.7"/>
    </reaction>
</comment>
<evidence type="ECO:0000313" key="9">
    <source>
        <dbReference type="EMBL" id="MDU0327114.1"/>
    </source>
</evidence>
<dbReference type="InterPro" id="IPR020456">
    <property type="entry name" value="Acylphosphatase"/>
</dbReference>
<comment type="similarity">
    <text evidence="1 7">Belongs to the acylphosphatase family.</text>
</comment>
<dbReference type="PROSITE" id="PS00150">
    <property type="entry name" value="ACYLPHOSPHATASE_1"/>
    <property type="match status" value="1"/>
</dbReference>
<evidence type="ECO:0000313" key="10">
    <source>
        <dbReference type="Proteomes" id="UP001256673"/>
    </source>
</evidence>
<feature type="domain" description="Acylphosphatase-like" evidence="8">
    <location>
        <begin position="3"/>
        <end position="89"/>
    </location>
</feature>
<dbReference type="InterPro" id="IPR017968">
    <property type="entry name" value="Acylphosphatase_CS"/>
</dbReference>
<dbReference type="PANTHER" id="PTHR47268:SF4">
    <property type="entry name" value="ACYLPHOSPHATASE"/>
    <property type="match status" value="1"/>
</dbReference>
<dbReference type="PANTHER" id="PTHR47268">
    <property type="entry name" value="ACYLPHOSPHATASE"/>
    <property type="match status" value="1"/>
</dbReference>
<evidence type="ECO:0000256" key="3">
    <source>
        <dbReference type="ARBA" id="ARBA00015991"/>
    </source>
</evidence>
<proteinExistence type="inferred from homology"/>
<dbReference type="Proteomes" id="UP001256673">
    <property type="component" value="Unassembled WGS sequence"/>
</dbReference>
<name>A0ABU3RW58_9MICO</name>
<dbReference type="EMBL" id="JAWDIU010000003">
    <property type="protein sequence ID" value="MDU0327114.1"/>
    <property type="molecule type" value="Genomic_DNA"/>
</dbReference>
<evidence type="ECO:0000256" key="1">
    <source>
        <dbReference type="ARBA" id="ARBA00005614"/>
    </source>
</evidence>
<organism evidence="9 10">
    <name type="scientific">Microbacterium algihabitans</name>
    <dbReference type="NCBI Taxonomy" id="3075992"/>
    <lineage>
        <taxon>Bacteria</taxon>
        <taxon>Bacillati</taxon>
        <taxon>Actinomycetota</taxon>
        <taxon>Actinomycetes</taxon>
        <taxon>Micrococcales</taxon>
        <taxon>Microbacteriaceae</taxon>
        <taxon>Microbacterium</taxon>
    </lineage>
</organism>
<dbReference type="InterPro" id="IPR001792">
    <property type="entry name" value="Acylphosphatase-like_dom"/>
</dbReference>
<dbReference type="PROSITE" id="PS00151">
    <property type="entry name" value="ACYLPHOSPHATASE_2"/>
    <property type="match status" value="1"/>
</dbReference>
<evidence type="ECO:0000256" key="5">
    <source>
        <dbReference type="PROSITE-ProRule" id="PRU00520"/>
    </source>
</evidence>
<keyword evidence="10" id="KW-1185">Reference proteome</keyword>
<feature type="active site" evidence="5">
    <location>
        <position position="18"/>
    </location>
</feature>
<dbReference type="Pfam" id="PF00708">
    <property type="entry name" value="Acylphosphatase"/>
    <property type="match status" value="1"/>
</dbReference>
<evidence type="ECO:0000259" key="8">
    <source>
        <dbReference type="PROSITE" id="PS51160"/>
    </source>
</evidence>
<comment type="caution">
    <text evidence="9">The sequence shown here is derived from an EMBL/GenBank/DDBJ whole genome shotgun (WGS) entry which is preliminary data.</text>
</comment>
<dbReference type="Gene3D" id="3.30.70.100">
    <property type="match status" value="1"/>
</dbReference>
<dbReference type="SUPFAM" id="SSF54975">
    <property type="entry name" value="Acylphosphatase/BLUF domain-like"/>
    <property type="match status" value="1"/>
</dbReference>
<reference evidence="9 10" key="1">
    <citation type="submission" date="2023-09" db="EMBL/GenBank/DDBJ databases">
        <title>Microbacterium fusihabitans sp. nov., Microbacterium phycihabitans sp. nov., and Microbacterium cervinum sp. nov., isolated from dried seaweeds of beach.</title>
        <authorList>
            <person name="Lee S.D."/>
        </authorList>
    </citation>
    <scope>NUCLEOTIDE SEQUENCE [LARGE SCALE GENOMIC DNA]</scope>
    <source>
        <strain evidence="9 10">KSW2-21</strain>
    </source>
</reference>
<dbReference type="EC" id="3.6.1.7" evidence="2 5"/>
<keyword evidence="5 6" id="KW-0378">Hydrolase</keyword>
<evidence type="ECO:0000256" key="4">
    <source>
        <dbReference type="ARBA" id="ARBA00047645"/>
    </source>
</evidence>
<evidence type="ECO:0000256" key="6">
    <source>
        <dbReference type="RuleBase" id="RU000553"/>
    </source>
</evidence>
<dbReference type="PROSITE" id="PS51160">
    <property type="entry name" value="ACYLPHOSPHATASE_3"/>
    <property type="match status" value="1"/>
</dbReference>
<feature type="active site" evidence="5">
    <location>
        <position position="36"/>
    </location>
</feature>
<sequence length="91" mass="9789">MRTATITVNGRVQGVGFRYALHDEAQRLGLRGWVRNRRDGSVEAQVAGDPDAVEALIAWAHEGPSTARVDDVDVIEGTTDPGDGFEIRATA</sequence>
<protein>
    <recommendedName>
        <fullName evidence="3 5">Acylphosphatase</fullName>
        <ecNumber evidence="2 5">3.6.1.7</ecNumber>
    </recommendedName>
</protein>
<evidence type="ECO:0000256" key="7">
    <source>
        <dbReference type="RuleBase" id="RU004168"/>
    </source>
</evidence>
<dbReference type="InterPro" id="IPR036046">
    <property type="entry name" value="Acylphosphatase-like_dom_sf"/>
</dbReference>
<accession>A0ABU3RW58</accession>
<dbReference type="PRINTS" id="PR00112">
    <property type="entry name" value="ACYLPHPHTASE"/>
</dbReference>
<dbReference type="RefSeq" id="WP_144832758.1">
    <property type="nucleotide sequence ID" value="NZ_JAWDIU010000003.1"/>
</dbReference>